<gene>
    <name evidence="3" type="ordered locus">Dole_1095</name>
</gene>
<dbReference type="STRING" id="96561.Dole_1095"/>
<dbReference type="Pfam" id="PF08378">
    <property type="entry name" value="NERD"/>
    <property type="match status" value="1"/>
</dbReference>
<keyword evidence="1" id="KW-1133">Transmembrane helix</keyword>
<evidence type="ECO:0000313" key="3">
    <source>
        <dbReference type="EMBL" id="ABW66902.1"/>
    </source>
</evidence>
<dbReference type="EMBL" id="CP000859">
    <property type="protein sequence ID" value="ABW66902.1"/>
    <property type="molecule type" value="Genomic_DNA"/>
</dbReference>
<feature type="transmembrane region" description="Helical" evidence="1">
    <location>
        <begin position="60"/>
        <end position="77"/>
    </location>
</feature>
<dbReference type="PROSITE" id="PS50965">
    <property type="entry name" value="NERD"/>
    <property type="match status" value="1"/>
</dbReference>
<dbReference type="OrthoDB" id="9813328at2"/>
<sequence>MKSPLKDKPLRNPGESLDIELKDTLVADLLLYYVFACFMVLLAILEWWRWFKSSSPTPVPYTVVATTVILIAMFQHVRLRAKAKNLRLGRDSEKAVGQYLELLRETGAKVFHDIPGKGFNLDHVVIHETGIYVVETKALSKPDRGETRLVYNGENVLKNGLAPDRNPIDQVRAARNWLVNLLKESTGKKISARPVVVYPGWYIQPTAEAKSSDVWVLNPKALPAFIAHSKPQLSAEDVNLCAYHLGRYVRTEGV</sequence>
<feature type="transmembrane region" description="Helical" evidence="1">
    <location>
        <begin position="29"/>
        <end position="48"/>
    </location>
</feature>
<dbReference type="KEGG" id="dol:Dole_1095"/>
<evidence type="ECO:0000259" key="2">
    <source>
        <dbReference type="PROSITE" id="PS50965"/>
    </source>
</evidence>
<organism evidence="3 4">
    <name type="scientific">Desulfosudis oleivorans (strain DSM 6200 / JCM 39069 / Hxd3)</name>
    <name type="common">Desulfococcus oleovorans</name>
    <dbReference type="NCBI Taxonomy" id="96561"/>
    <lineage>
        <taxon>Bacteria</taxon>
        <taxon>Pseudomonadati</taxon>
        <taxon>Thermodesulfobacteriota</taxon>
        <taxon>Desulfobacteria</taxon>
        <taxon>Desulfobacterales</taxon>
        <taxon>Desulfosudaceae</taxon>
        <taxon>Desulfosudis</taxon>
    </lineage>
</organism>
<feature type="domain" description="NERD" evidence="2">
    <location>
        <begin position="88"/>
        <end position="205"/>
    </location>
</feature>
<keyword evidence="1" id="KW-0812">Transmembrane</keyword>
<protein>
    <submittedName>
        <fullName evidence="3">NERD domain protein</fullName>
    </submittedName>
</protein>
<accession>A8ZX46</accession>
<dbReference type="eggNOG" id="ENOG5032B6M">
    <property type="taxonomic scope" value="Bacteria"/>
</dbReference>
<proteinExistence type="predicted"/>
<keyword evidence="4" id="KW-1185">Reference proteome</keyword>
<dbReference type="RefSeq" id="WP_012174520.1">
    <property type="nucleotide sequence ID" value="NC_009943.1"/>
</dbReference>
<evidence type="ECO:0000313" key="4">
    <source>
        <dbReference type="Proteomes" id="UP000008561"/>
    </source>
</evidence>
<dbReference type="HOGENOM" id="CLU_079648_0_0_7"/>
<name>A8ZX46_DESOH</name>
<dbReference type="InterPro" id="IPR011528">
    <property type="entry name" value="NERD"/>
</dbReference>
<dbReference type="Proteomes" id="UP000008561">
    <property type="component" value="Chromosome"/>
</dbReference>
<keyword evidence="1" id="KW-0472">Membrane</keyword>
<reference evidence="3 4" key="1">
    <citation type="submission" date="2007-10" db="EMBL/GenBank/DDBJ databases">
        <title>Complete sequence of Desulfococcus oleovorans Hxd3.</title>
        <authorList>
            <consortium name="US DOE Joint Genome Institute"/>
            <person name="Copeland A."/>
            <person name="Lucas S."/>
            <person name="Lapidus A."/>
            <person name="Barry K."/>
            <person name="Glavina del Rio T."/>
            <person name="Dalin E."/>
            <person name="Tice H."/>
            <person name="Pitluck S."/>
            <person name="Kiss H."/>
            <person name="Brettin T."/>
            <person name="Bruce D."/>
            <person name="Detter J.C."/>
            <person name="Han C."/>
            <person name="Schmutz J."/>
            <person name="Larimer F."/>
            <person name="Land M."/>
            <person name="Hauser L."/>
            <person name="Kyrpides N."/>
            <person name="Kim E."/>
            <person name="Wawrik B."/>
            <person name="Richardson P."/>
        </authorList>
    </citation>
    <scope>NUCLEOTIDE SEQUENCE [LARGE SCALE GENOMIC DNA]</scope>
    <source>
        <strain evidence="4">DSM 6200 / JCM 39069 / Hxd3</strain>
    </source>
</reference>
<dbReference type="AlphaFoldDB" id="A8ZX46"/>
<evidence type="ECO:0000256" key="1">
    <source>
        <dbReference type="SAM" id="Phobius"/>
    </source>
</evidence>